<dbReference type="InterPro" id="IPR002156">
    <property type="entry name" value="RNaseH_domain"/>
</dbReference>
<keyword evidence="9 10" id="KW-0460">Magnesium</keyword>
<keyword evidence="6 10" id="KW-0479">Metal-binding</keyword>
<evidence type="ECO:0000313" key="12">
    <source>
        <dbReference type="EMBL" id="PTL58311.1"/>
    </source>
</evidence>
<comment type="subunit">
    <text evidence="3 10">Monomer.</text>
</comment>
<dbReference type="SUPFAM" id="SSF53098">
    <property type="entry name" value="Ribonuclease H-like"/>
    <property type="match status" value="1"/>
</dbReference>
<comment type="catalytic activity">
    <reaction evidence="1 10">
        <text>Endonucleolytic cleavage to 5'-phosphomonoester.</text>
        <dbReference type="EC" id="3.1.26.4"/>
    </reaction>
</comment>
<evidence type="ECO:0000256" key="7">
    <source>
        <dbReference type="ARBA" id="ARBA00022759"/>
    </source>
</evidence>
<keyword evidence="8 10" id="KW-0378">Hydrolase</keyword>
<dbReference type="GO" id="GO:0043137">
    <property type="term" value="P:DNA replication, removal of RNA primer"/>
    <property type="evidence" value="ECO:0007669"/>
    <property type="project" value="TreeGrafter"/>
</dbReference>
<dbReference type="PROSITE" id="PS50879">
    <property type="entry name" value="RNASE_H_1"/>
    <property type="match status" value="1"/>
</dbReference>
<dbReference type="Proteomes" id="UP000240739">
    <property type="component" value="Unassembled WGS sequence"/>
</dbReference>
<reference evidence="12 13" key="1">
    <citation type="submission" date="2018-03" db="EMBL/GenBank/DDBJ databases">
        <title>Aquarubrobacter algicola gen. nov., sp. nov., a novel actinobacterium isolated from shallow eutrophic lake during the end of cyanobacterial harmful algal blooms.</title>
        <authorList>
            <person name="Chun S.J."/>
        </authorList>
    </citation>
    <scope>NUCLEOTIDE SEQUENCE [LARGE SCALE GENOMIC DNA]</scope>
    <source>
        <strain evidence="12 13">Seoho-28</strain>
    </source>
</reference>
<dbReference type="GO" id="GO:0004523">
    <property type="term" value="F:RNA-DNA hybrid ribonuclease activity"/>
    <property type="evidence" value="ECO:0007669"/>
    <property type="project" value="UniProtKB-UniRule"/>
</dbReference>
<feature type="binding site" evidence="10">
    <location>
        <position position="154"/>
    </location>
    <ligand>
        <name>Mg(2+)</name>
        <dbReference type="ChEBI" id="CHEBI:18420"/>
        <label>2</label>
    </ligand>
</feature>
<comment type="caution">
    <text evidence="12">The sequence shown here is derived from an EMBL/GenBank/DDBJ whole genome shotgun (WGS) entry which is preliminary data.</text>
</comment>
<accession>A0A2T4UGE0</accession>
<dbReference type="Gene3D" id="3.30.420.10">
    <property type="entry name" value="Ribonuclease H-like superfamily/Ribonuclease H"/>
    <property type="match status" value="1"/>
</dbReference>
<dbReference type="OrthoDB" id="7845843at2"/>
<comment type="subcellular location">
    <subcellularLocation>
        <location evidence="10">Cytoplasm</location>
    </subcellularLocation>
</comment>
<sequence>MPAPRRRAAKLPGTMPEPQEGEVLIWTDGACQGNPGPGGWAALVVWPDGEVEEHSGGLAHTTNNIMEMSAALEGLRSLPPGSRACVVTDSRYLLDGITSWIHGWKRKGWKTAGGAPVKNKELWEALDAEVGRHEQVRWHWVKGHVGTELNERADQLAVAAAEAAVR</sequence>
<dbReference type="PANTHER" id="PTHR10642:SF26">
    <property type="entry name" value="RIBONUCLEASE H1"/>
    <property type="match status" value="1"/>
</dbReference>
<evidence type="ECO:0000256" key="9">
    <source>
        <dbReference type="ARBA" id="ARBA00022842"/>
    </source>
</evidence>
<dbReference type="GO" id="GO:0005737">
    <property type="term" value="C:cytoplasm"/>
    <property type="evidence" value="ECO:0007669"/>
    <property type="project" value="UniProtKB-SubCell"/>
</dbReference>
<gene>
    <name evidence="10" type="primary">rnhA</name>
    <name evidence="12" type="ORF">C7Y72_00925</name>
</gene>
<feature type="binding site" evidence="10">
    <location>
        <position position="28"/>
    </location>
    <ligand>
        <name>Mg(2+)</name>
        <dbReference type="ChEBI" id="CHEBI:18420"/>
        <label>2</label>
    </ligand>
</feature>
<evidence type="ECO:0000256" key="8">
    <source>
        <dbReference type="ARBA" id="ARBA00022801"/>
    </source>
</evidence>
<dbReference type="InterPro" id="IPR050092">
    <property type="entry name" value="RNase_H"/>
</dbReference>
<dbReference type="InterPro" id="IPR022892">
    <property type="entry name" value="RNaseHI"/>
</dbReference>
<protein>
    <recommendedName>
        <fullName evidence="4 10">Ribonuclease H</fullName>
        <shortName evidence="10">RNase H</shortName>
        <ecNumber evidence="4 10">3.1.26.4</ecNumber>
    </recommendedName>
</protein>
<name>A0A2T4UGE0_9ACTN</name>
<dbReference type="EC" id="3.1.26.4" evidence="4 10"/>
<evidence type="ECO:0000256" key="5">
    <source>
        <dbReference type="ARBA" id="ARBA00022722"/>
    </source>
</evidence>
<evidence type="ECO:0000256" key="2">
    <source>
        <dbReference type="ARBA" id="ARBA00005300"/>
    </source>
</evidence>
<evidence type="ECO:0000259" key="11">
    <source>
        <dbReference type="PROSITE" id="PS50879"/>
    </source>
</evidence>
<evidence type="ECO:0000256" key="1">
    <source>
        <dbReference type="ARBA" id="ARBA00000077"/>
    </source>
</evidence>
<evidence type="ECO:0000256" key="3">
    <source>
        <dbReference type="ARBA" id="ARBA00011245"/>
    </source>
</evidence>
<comment type="function">
    <text evidence="10">Endonuclease that specifically degrades the RNA of RNA-DNA hybrids.</text>
</comment>
<dbReference type="HAMAP" id="MF_00042">
    <property type="entry name" value="RNase_H"/>
    <property type="match status" value="1"/>
</dbReference>
<evidence type="ECO:0000256" key="4">
    <source>
        <dbReference type="ARBA" id="ARBA00012180"/>
    </source>
</evidence>
<keyword evidence="5 10" id="KW-0540">Nuclease</keyword>
<keyword evidence="13" id="KW-1185">Reference proteome</keyword>
<dbReference type="CDD" id="cd09278">
    <property type="entry name" value="RNase_HI_prokaryote_like"/>
    <property type="match status" value="1"/>
</dbReference>
<comment type="similarity">
    <text evidence="2 10">Belongs to the RNase H family.</text>
</comment>
<organism evidence="12 13">
    <name type="scientific">Paraconexibacter algicola</name>
    <dbReference type="NCBI Taxonomy" id="2133960"/>
    <lineage>
        <taxon>Bacteria</taxon>
        <taxon>Bacillati</taxon>
        <taxon>Actinomycetota</taxon>
        <taxon>Thermoleophilia</taxon>
        <taxon>Solirubrobacterales</taxon>
        <taxon>Paraconexibacteraceae</taxon>
        <taxon>Paraconexibacter</taxon>
    </lineage>
</organism>
<dbReference type="NCBIfam" id="NF001236">
    <property type="entry name" value="PRK00203.1"/>
    <property type="match status" value="1"/>
</dbReference>
<feature type="binding site" evidence="10">
    <location>
        <position position="28"/>
    </location>
    <ligand>
        <name>Mg(2+)</name>
        <dbReference type="ChEBI" id="CHEBI:18420"/>
        <label>1</label>
    </ligand>
</feature>
<dbReference type="EMBL" id="PYYB01000001">
    <property type="protein sequence ID" value="PTL58311.1"/>
    <property type="molecule type" value="Genomic_DNA"/>
</dbReference>
<dbReference type="GO" id="GO:0003676">
    <property type="term" value="F:nucleic acid binding"/>
    <property type="evidence" value="ECO:0007669"/>
    <property type="project" value="InterPro"/>
</dbReference>
<dbReference type="GO" id="GO:0000287">
    <property type="term" value="F:magnesium ion binding"/>
    <property type="evidence" value="ECO:0007669"/>
    <property type="project" value="UniProtKB-UniRule"/>
</dbReference>
<dbReference type="InterPro" id="IPR012337">
    <property type="entry name" value="RNaseH-like_sf"/>
</dbReference>
<comment type="cofactor">
    <cofactor evidence="10">
        <name>Mg(2+)</name>
        <dbReference type="ChEBI" id="CHEBI:18420"/>
    </cofactor>
    <text evidence="10">Binds 1 Mg(2+) ion per subunit. May bind a second metal ion at a regulatory site, or after substrate binding.</text>
</comment>
<dbReference type="PANTHER" id="PTHR10642">
    <property type="entry name" value="RIBONUCLEASE H1"/>
    <property type="match status" value="1"/>
</dbReference>
<dbReference type="RefSeq" id="WP_107566749.1">
    <property type="nucleotide sequence ID" value="NZ_PYYB01000001.1"/>
</dbReference>
<dbReference type="Pfam" id="PF00075">
    <property type="entry name" value="RNase_H"/>
    <property type="match status" value="1"/>
</dbReference>
<proteinExistence type="inferred from homology"/>
<keyword evidence="10" id="KW-0963">Cytoplasm</keyword>
<dbReference type="InterPro" id="IPR036397">
    <property type="entry name" value="RNaseH_sf"/>
</dbReference>
<evidence type="ECO:0000256" key="6">
    <source>
        <dbReference type="ARBA" id="ARBA00022723"/>
    </source>
</evidence>
<evidence type="ECO:0000256" key="10">
    <source>
        <dbReference type="HAMAP-Rule" id="MF_00042"/>
    </source>
</evidence>
<evidence type="ECO:0000313" key="13">
    <source>
        <dbReference type="Proteomes" id="UP000240739"/>
    </source>
</evidence>
<feature type="binding site" evidence="10">
    <location>
        <position position="67"/>
    </location>
    <ligand>
        <name>Mg(2+)</name>
        <dbReference type="ChEBI" id="CHEBI:18420"/>
        <label>1</label>
    </ligand>
</feature>
<feature type="binding site" evidence="10">
    <location>
        <position position="89"/>
    </location>
    <ligand>
        <name>Mg(2+)</name>
        <dbReference type="ChEBI" id="CHEBI:18420"/>
        <label>1</label>
    </ligand>
</feature>
<keyword evidence="7 10" id="KW-0255">Endonuclease</keyword>
<dbReference type="AlphaFoldDB" id="A0A2T4UGE0"/>
<feature type="domain" description="RNase H type-1" evidence="11">
    <location>
        <begin position="19"/>
        <end position="162"/>
    </location>
</feature>